<reference evidence="2" key="1">
    <citation type="submission" date="2022-11" db="UniProtKB">
        <authorList>
            <consortium name="WormBaseParasite"/>
        </authorList>
    </citation>
    <scope>IDENTIFICATION</scope>
</reference>
<dbReference type="AlphaFoldDB" id="A0A915Q720"/>
<dbReference type="PANTHER" id="PTHR13490:SF0">
    <property type="entry name" value="SMALL RIBOSOMAL SUBUNIT PROTEIN MS35"/>
    <property type="match status" value="1"/>
</dbReference>
<dbReference type="PANTHER" id="PTHR13490">
    <property type="entry name" value="MITOCHONDRIAL 28S RIBOSOMAL PROTEIN S28"/>
    <property type="match status" value="1"/>
</dbReference>
<accession>A0A915Q720</accession>
<dbReference type="GO" id="GO:0032543">
    <property type="term" value="P:mitochondrial translation"/>
    <property type="evidence" value="ECO:0007669"/>
    <property type="project" value="InterPro"/>
</dbReference>
<sequence>MIYDGRSAHLPTASLNSTDLRGNPPNSSLYNDQQTIFHQAIAIRAQTYHSRRFQEDMLTSLRACSRLREDLSTCRLQSTLAKTMKQAVAGINPEDIKEDQKQILSEQRDSKGEPFRPVFLGSKRKLRIRSNIERETGQVVVQNLPRGDLFQRIMVRRPRKEEMSTEQDWPSVWPVARSFRSSVVPLPIRMGARKHPERRAPFKTEGNLELVKIPNFLHLTPAAIERHCSAIKKFCTKWPEKMDEKIRRKFFPLTLSYCDYVHQSNSLRDMRSRVITVKLKISELHLDEHALDKLIRLAGEKCFTRKQNYDYAMYLLIALYSESHKVEDWEVKKFENIRLVSRTTDFKGSKMENDLQNLLNNIEKRKGNDTNTKQNVDSRLKEFSKSWENYRNSKETFETVRIYAESIKKLLGVSQLPNQKG</sequence>
<evidence type="ECO:0000313" key="1">
    <source>
        <dbReference type="Proteomes" id="UP000887581"/>
    </source>
</evidence>
<name>A0A915Q720_9BILA</name>
<organism evidence="1 2">
    <name type="scientific">Setaria digitata</name>
    <dbReference type="NCBI Taxonomy" id="48799"/>
    <lineage>
        <taxon>Eukaryota</taxon>
        <taxon>Metazoa</taxon>
        <taxon>Ecdysozoa</taxon>
        <taxon>Nematoda</taxon>
        <taxon>Chromadorea</taxon>
        <taxon>Rhabditida</taxon>
        <taxon>Spirurina</taxon>
        <taxon>Spiruromorpha</taxon>
        <taxon>Filarioidea</taxon>
        <taxon>Setariidae</taxon>
        <taxon>Setaria</taxon>
    </lineage>
</organism>
<dbReference type="GO" id="GO:0005763">
    <property type="term" value="C:mitochondrial small ribosomal subunit"/>
    <property type="evidence" value="ECO:0007669"/>
    <property type="project" value="TreeGrafter"/>
</dbReference>
<evidence type="ECO:0000313" key="2">
    <source>
        <dbReference type="WBParaSite" id="sdigi.contig74.g3680.t1"/>
    </source>
</evidence>
<proteinExistence type="predicted"/>
<dbReference type="WBParaSite" id="sdigi.contig74.g3680.t1">
    <property type="protein sequence ID" value="sdigi.contig74.g3680.t1"/>
    <property type="gene ID" value="sdigi.contig74.g3680"/>
</dbReference>
<dbReference type="InterPro" id="IPR039848">
    <property type="entry name" value="Ribosomal_mS35_mt"/>
</dbReference>
<dbReference type="Proteomes" id="UP000887581">
    <property type="component" value="Unplaced"/>
</dbReference>
<keyword evidence="1" id="KW-1185">Reference proteome</keyword>
<protein>
    <submittedName>
        <fullName evidence="2">Ribosomal protein S24/S35 mitochondrial conserved domain-containing protein</fullName>
    </submittedName>
</protein>
<dbReference type="GO" id="GO:0003735">
    <property type="term" value="F:structural constituent of ribosome"/>
    <property type="evidence" value="ECO:0007669"/>
    <property type="project" value="InterPro"/>
</dbReference>